<dbReference type="Proteomes" id="UP001057452">
    <property type="component" value="Chromosome 1"/>
</dbReference>
<gene>
    <name evidence="1" type="ORF">KUCAC02_015347</name>
</gene>
<organism evidence="1 2">
    <name type="scientific">Chaenocephalus aceratus</name>
    <name type="common">Blackfin icefish</name>
    <name type="synonym">Chaenichthys aceratus</name>
    <dbReference type="NCBI Taxonomy" id="36190"/>
    <lineage>
        <taxon>Eukaryota</taxon>
        <taxon>Metazoa</taxon>
        <taxon>Chordata</taxon>
        <taxon>Craniata</taxon>
        <taxon>Vertebrata</taxon>
        <taxon>Euteleostomi</taxon>
        <taxon>Actinopterygii</taxon>
        <taxon>Neopterygii</taxon>
        <taxon>Teleostei</taxon>
        <taxon>Neoteleostei</taxon>
        <taxon>Acanthomorphata</taxon>
        <taxon>Eupercaria</taxon>
        <taxon>Perciformes</taxon>
        <taxon>Notothenioidei</taxon>
        <taxon>Channichthyidae</taxon>
        <taxon>Chaenocephalus</taxon>
    </lineage>
</organism>
<keyword evidence="2" id="KW-1185">Reference proteome</keyword>
<sequence length="81" mass="9473">MVGSWLVVAVALYVTRDPHSRCIYLHQGQLKRDRKMRAMMMTKIELLLSREAIHRNRRIQNVARQGALIQTDTDSQCHIDK</sequence>
<evidence type="ECO:0000313" key="1">
    <source>
        <dbReference type="EMBL" id="KAI4832378.1"/>
    </source>
</evidence>
<protein>
    <submittedName>
        <fullName evidence="1">Uncharacterized protein</fullName>
    </submittedName>
</protein>
<comment type="caution">
    <text evidence="1">The sequence shown here is derived from an EMBL/GenBank/DDBJ whole genome shotgun (WGS) entry which is preliminary data.</text>
</comment>
<reference evidence="1" key="1">
    <citation type="submission" date="2022-05" db="EMBL/GenBank/DDBJ databases">
        <title>Chromosome-level genome of Chaenocephalus aceratus.</title>
        <authorList>
            <person name="Park H."/>
        </authorList>
    </citation>
    <scope>NUCLEOTIDE SEQUENCE</scope>
    <source>
        <strain evidence="1">KU_202001</strain>
    </source>
</reference>
<dbReference type="EMBL" id="CM043785">
    <property type="protein sequence ID" value="KAI4832378.1"/>
    <property type="molecule type" value="Genomic_DNA"/>
</dbReference>
<name>A0ACB9XYJ6_CHAAC</name>
<evidence type="ECO:0000313" key="2">
    <source>
        <dbReference type="Proteomes" id="UP001057452"/>
    </source>
</evidence>
<proteinExistence type="predicted"/>
<accession>A0ACB9XYJ6</accession>